<dbReference type="SUPFAM" id="SSF50715">
    <property type="entry name" value="Ribosomal protein L25-like"/>
    <property type="match status" value="1"/>
</dbReference>
<dbReference type="Pfam" id="PF03950">
    <property type="entry name" value="tRNA-synt_1c_C"/>
    <property type="match status" value="1"/>
</dbReference>
<keyword evidence="15" id="KW-1185">Reference proteome</keyword>
<proteinExistence type="inferred from homology"/>
<dbReference type="GO" id="GO:0005829">
    <property type="term" value="C:cytosol"/>
    <property type="evidence" value="ECO:0007669"/>
    <property type="project" value="TreeGrafter"/>
</dbReference>
<evidence type="ECO:0000313" key="15">
    <source>
        <dbReference type="Proteomes" id="UP000092321"/>
    </source>
</evidence>
<feature type="domain" description="tRNA synthetases class I (E and Q) anti-codon binding" evidence="13">
    <location>
        <begin position="65"/>
        <end position="138"/>
    </location>
</feature>
<comment type="similarity">
    <text evidence="2">Belongs to the class-I aminoacyl-tRNA synthetase family. Glutamate--tRNA ligase type 2 subfamily.</text>
</comment>
<keyword evidence="9" id="KW-0030">Aminoacyl-tRNA synthetase</keyword>
<evidence type="ECO:0000313" key="14">
    <source>
        <dbReference type="EMBL" id="OBA25427.1"/>
    </source>
</evidence>
<dbReference type="PANTHER" id="PTHR43097">
    <property type="entry name" value="GLUTAMINE-TRNA LIGASE"/>
    <property type="match status" value="1"/>
</dbReference>
<keyword evidence="14" id="KW-0687">Ribonucleoprotein</keyword>
<evidence type="ECO:0000256" key="7">
    <source>
        <dbReference type="ARBA" id="ARBA00022840"/>
    </source>
</evidence>
<dbReference type="GO" id="GO:0005524">
    <property type="term" value="F:ATP binding"/>
    <property type="evidence" value="ECO:0007669"/>
    <property type="project" value="UniProtKB-KW"/>
</dbReference>
<evidence type="ECO:0000256" key="2">
    <source>
        <dbReference type="ARBA" id="ARBA00008927"/>
    </source>
</evidence>
<evidence type="ECO:0000259" key="13">
    <source>
        <dbReference type="Pfam" id="PF20974"/>
    </source>
</evidence>
<dbReference type="InterPro" id="IPR020056">
    <property type="entry name" value="Rbsml_bL25/Gln-tRNA_synth_N"/>
</dbReference>
<reference evidence="15" key="1">
    <citation type="journal article" date="2016" name="Proc. Natl. Acad. Sci. U.S.A.">
        <title>Comparative genomics of biotechnologically important yeasts.</title>
        <authorList>
            <person name="Riley R."/>
            <person name="Haridas S."/>
            <person name="Wolfe K.H."/>
            <person name="Lopes M.R."/>
            <person name="Hittinger C.T."/>
            <person name="Goeker M."/>
            <person name="Salamov A.A."/>
            <person name="Wisecaver J.H."/>
            <person name="Long T.M."/>
            <person name="Calvey C.H."/>
            <person name="Aerts A.L."/>
            <person name="Barry K.W."/>
            <person name="Choi C."/>
            <person name="Clum A."/>
            <person name="Coughlan A.Y."/>
            <person name="Deshpande S."/>
            <person name="Douglass A.P."/>
            <person name="Hanson S.J."/>
            <person name="Klenk H.-P."/>
            <person name="LaButti K.M."/>
            <person name="Lapidus A."/>
            <person name="Lindquist E.A."/>
            <person name="Lipzen A.M."/>
            <person name="Meier-Kolthoff J.P."/>
            <person name="Ohm R.A."/>
            <person name="Otillar R.P."/>
            <person name="Pangilinan J.L."/>
            <person name="Peng Y."/>
            <person name="Rokas A."/>
            <person name="Rosa C.A."/>
            <person name="Scheuner C."/>
            <person name="Sibirny A.A."/>
            <person name="Slot J.C."/>
            <person name="Stielow J.B."/>
            <person name="Sun H."/>
            <person name="Kurtzman C.P."/>
            <person name="Blackwell M."/>
            <person name="Grigoriev I.V."/>
            <person name="Jeffries T.W."/>
        </authorList>
    </citation>
    <scope>NUCLEOTIDE SEQUENCE [LARGE SCALE GENOMIC DNA]</scope>
    <source>
        <strain evidence="15">NRRL Y-1626</strain>
    </source>
</reference>
<dbReference type="GO" id="GO:0017102">
    <property type="term" value="C:methionyl glutamyl tRNA synthetase complex"/>
    <property type="evidence" value="ECO:0007669"/>
    <property type="project" value="TreeGrafter"/>
</dbReference>
<evidence type="ECO:0000256" key="9">
    <source>
        <dbReference type="ARBA" id="ARBA00023146"/>
    </source>
</evidence>
<evidence type="ECO:0000256" key="5">
    <source>
        <dbReference type="ARBA" id="ARBA00022598"/>
    </source>
</evidence>
<dbReference type="AlphaFoldDB" id="A0A1B7T9N4"/>
<dbReference type="OrthoDB" id="10250478at2759"/>
<evidence type="ECO:0000256" key="10">
    <source>
        <dbReference type="ARBA" id="ARBA00030865"/>
    </source>
</evidence>
<evidence type="ECO:0000256" key="1">
    <source>
        <dbReference type="ARBA" id="ARBA00004496"/>
    </source>
</evidence>
<dbReference type="GO" id="GO:0004818">
    <property type="term" value="F:glutamate-tRNA ligase activity"/>
    <property type="evidence" value="ECO:0007669"/>
    <property type="project" value="UniProtKB-EC"/>
</dbReference>
<dbReference type="PANTHER" id="PTHR43097:SF5">
    <property type="entry name" value="GLUTAMATE--TRNA LIGASE"/>
    <property type="match status" value="1"/>
</dbReference>
<keyword evidence="8" id="KW-0648">Protein biosynthesis</keyword>
<evidence type="ECO:0000256" key="6">
    <source>
        <dbReference type="ARBA" id="ARBA00022741"/>
    </source>
</evidence>
<evidence type="ECO:0000256" key="8">
    <source>
        <dbReference type="ARBA" id="ARBA00022917"/>
    </source>
</evidence>
<name>A0A1B7T9N4_9ASCO</name>
<comment type="subcellular location">
    <subcellularLocation>
        <location evidence="1">Cytoplasm</location>
    </subcellularLocation>
</comment>
<dbReference type="EC" id="6.1.1.17" evidence="3"/>
<dbReference type="InterPro" id="IPR020059">
    <property type="entry name" value="Glu/Gln-tRNA-synth_Ib_codon-bd"/>
</dbReference>
<keyword evidence="14" id="KW-0689">Ribosomal protein</keyword>
<organism evidence="14 15">
    <name type="scientific">Hanseniaspora valbyensis NRRL Y-1626</name>
    <dbReference type="NCBI Taxonomy" id="766949"/>
    <lineage>
        <taxon>Eukaryota</taxon>
        <taxon>Fungi</taxon>
        <taxon>Dikarya</taxon>
        <taxon>Ascomycota</taxon>
        <taxon>Saccharomycotina</taxon>
        <taxon>Saccharomycetes</taxon>
        <taxon>Saccharomycodales</taxon>
        <taxon>Saccharomycodaceae</taxon>
        <taxon>Hanseniaspora</taxon>
    </lineage>
</organism>
<comment type="catalytic activity">
    <reaction evidence="11">
        <text>tRNA(Glu) + L-glutamate + ATP = L-glutamyl-tRNA(Glu) + AMP + diphosphate</text>
        <dbReference type="Rhea" id="RHEA:23540"/>
        <dbReference type="Rhea" id="RHEA-COMP:9663"/>
        <dbReference type="Rhea" id="RHEA-COMP:9680"/>
        <dbReference type="ChEBI" id="CHEBI:29985"/>
        <dbReference type="ChEBI" id="CHEBI:30616"/>
        <dbReference type="ChEBI" id="CHEBI:33019"/>
        <dbReference type="ChEBI" id="CHEBI:78442"/>
        <dbReference type="ChEBI" id="CHEBI:78520"/>
        <dbReference type="ChEBI" id="CHEBI:456215"/>
        <dbReference type="EC" id="6.1.1.17"/>
    </reaction>
</comment>
<evidence type="ECO:0000259" key="12">
    <source>
        <dbReference type="Pfam" id="PF03950"/>
    </source>
</evidence>
<comment type="caution">
    <text evidence="14">The sequence shown here is derived from an EMBL/GenBank/DDBJ whole genome shotgun (WGS) entry which is preliminary data.</text>
</comment>
<keyword evidence="7" id="KW-0067">ATP-binding</keyword>
<dbReference type="InterPro" id="IPR049437">
    <property type="entry name" value="tRNA-synt_1c_C2"/>
</dbReference>
<dbReference type="FunFam" id="2.40.240.10:FF:000004">
    <property type="entry name" value="Glutamyl-tRNA synthetase, cytoplasmic"/>
    <property type="match status" value="1"/>
</dbReference>
<keyword evidence="6" id="KW-0547">Nucleotide-binding</keyword>
<keyword evidence="4" id="KW-0963">Cytoplasm</keyword>
<dbReference type="Proteomes" id="UP000092321">
    <property type="component" value="Unassembled WGS sequence"/>
</dbReference>
<evidence type="ECO:0000256" key="3">
    <source>
        <dbReference type="ARBA" id="ARBA00012835"/>
    </source>
</evidence>
<dbReference type="InterPro" id="IPR011035">
    <property type="entry name" value="Ribosomal_bL25/Gln-tRNA_synth"/>
</dbReference>
<accession>A0A1B7T9N4</accession>
<sequence>MLTLGLKDIVYSNKIIIEKEDIDALEASEEVTLMDWGNCFITKHADGKVTGKLNLDGDFKKTKFKLTWLADTSDKTDIELVDFDHLITKDKIEEVDNWKDFINYDTEFHSFGVADLNVKNMKKGNILQFERKGYFILDKVPEKEGDKFVFFTIPDGKQVNRYGTKK</sequence>
<dbReference type="GO" id="GO:0006424">
    <property type="term" value="P:glutamyl-tRNA aminoacylation"/>
    <property type="evidence" value="ECO:0007669"/>
    <property type="project" value="TreeGrafter"/>
</dbReference>
<protein>
    <recommendedName>
        <fullName evidence="3">glutamate--tRNA ligase</fullName>
        <ecNumber evidence="3">6.1.1.17</ecNumber>
    </recommendedName>
    <alternativeName>
        <fullName evidence="10">Glutamyl-tRNA synthetase</fullName>
    </alternativeName>
</protein>
<gene>
    <name evidence="14" type="ORF">HANVADRAFT_50063</name>
</gene>
<dbReference type="EMBL" id="LXPE01000107">
    <property type="protein sequence ID" value="OBA25427.1"/>
    <property type="molecule type" value="Genomic_DNA"/>
</dbReference>
<feature type="domain" description="Glutamyl/glutaminyl-tRNA synthetase class Ib anti-codon binding" evidence="12">
    <location>
        <begin position="4"/>
        <end position="51"/>
    </location>
</feature>
<evidence type="ECO:0000256" key="11">
    <source>
        <dbReference type="ARBA" id="ARBA00048351"/>
    </source>
</evidence>
<evidence type="ECO:0000256" key="4">
    <source>
        <dbReference type="ARBA" id="ARBA00022490"/>
    </source>
</evidence>
<dbReference type="InterPro" id="IPR050132">
    <property type="entry name" value="Gln/Glu-tRNA_Ligase"/>
</dbReference>
<dbReference type="GO" id="GO:0005840">
    <property type="term" value="C:ribosome"/>
    <property type="evidence" value="ECO:0007669"/>
    <property type="project" value="UniProtKB-KW"/>
</dbReference>
<dbReference type="Pfam" id="PF20974">
    <property type="entry name" value="tRNA-synt_1c_C2"/>
    <property type="match status" value="1"/>
</dbReference>
<dbReference type="Gene3D" id="2.40.240.10">
    <property type="entry name" value="Ribosomal Protein L25, Chain P"/>
    <property type="match status" value="1"/>
</dbReference>
<keyword evidence="5" id="KW-0436">Ligase</keyword>